<proteinExistence type="inferred from homology"/>
<dbReference type="InterPro" id="IPR011010">
    <property type="entry name" value="DNA_brk_join_enz"/>
</dbReference>
<reference evidence="12 13" key="1">
    <citation type="submission" date="2016-10" db="EMBL/GenBank/DDBJ databases">
        <authorList>
            <person name="de Groot N.N."/>
        </authorList>
    </citation>
    <scope>NUCLEOTIDE SEQUENCE [LARGE SCALE GENOMIC DNA]</scope>
    <source>
        <strain>GEY</strain>
        <strain evidence="13">DSM 9560</strain>
    </source>
</reference>
<organism evidence="12 13">
    <name type="scientific">Thermoflexibacter ruber</name>
    <dbReference type="NCBI Taxonomy" id="1003"/>
    <lineage>
        <taxon>Bacteria</taxon>
        <taxon>Pseudomonadati</taxon>
        <taxon>Bacteroidota</taxon>
        <taxon>Cytophagia</taxon>
        <taxon>Cytophagales</taxon>
        <taxon>Thermoflexibacteraceae</taxon>
        <taxon>Thermoflexibacter</taxon>
    </lineage>
</organism>
<dbReference type="InterPro" id="IPR044068">
    <property type="entry name" value="CB"/>
</dbReference>
<sequence>MLDAFAEYLEYQKRSSKHTITAYMTDLAQFEGFYEKLCLEEGQKLEEITLDKVTLQDIRCWVISLVETQEDGTKLNHKSVNRKLSALKSFYNFLEKKGLVEKNPVSKIKRLKVSKNLPLFVVEDRMEKLLEEVPFEDGFEGIRDKLIIELLYGTGIRLSELLGLKISDINLHKATIKVLGKRNKERIIPIHDILLDFLKKFLQLKGIVEGMSSDDYLITTADGEQAYPMMIWRIVKKMLDQVSTLERRSPHVLRHTFATHLLNNGADLNAIKDLLGHSTLASTQVYAHNSVEKLKRVFEKAHPKA</sequence>
<feature type="active site" evidence="9">
    <location>
        <position position="157"/>
    </location>
</feature>
<dbReference type="Pfam" id="PF00589">
    <property type="entry name" value="Phage_integrase"/>
    <property type="match status" value="1"/>
</dbReference>
<evidence type="ECO:0000313" key="13">
    <source>
        <dbReference type="Proteomes" id="UP000199513"/>
    </source>
</evidence>
<evidence type="ECO:0000256" key="1">
    <source>
        <dbReference type="ARBA" id="ARBA00004496"/>
    </source>
</evidence>
<dbReference type="Proteomes" id="UP000199513">
    <property type="component" value="Unassembled WGS sequence"/>
</dbReference>
<evidence type="ECO:0000256" key="9">
    <source>
        <dbReference type="HAMAP-Rule" id="MF_01808"/>
    </source>
</evidence>
<evidence type="ECO:0000256" key="2">
    <source>
        <dbReference type="ARBA" id="ARBA00022490"/>
    </source>
</evidence>
<dbReference type="PROSITE" id="PS51900">
    <property type="entry name" value="CB"/>
    <property type="match status" value="1"/>
</dbReference>
<dbReference type="InterPro" id="IPR004107">
    <property type="entry name" value="Integrase_SAM-like_N"/>
</dbReference>
<evidence type="ECO:0000256" key="4">
    <source>
        <dbReference type="ARBA" id="ARBA00022829"/>
    </source>
</evidence>
<dbReference type="PANTHER" id="PTHR30349:SF77">
    <property type="entry name" value="TYROSINE RECOMBINASE XERC"/>
    <property type="match status" value="1"/>
</dbReference>
<dbReference type="HAMAP" id="MF_01808">
    <property type="entry name" value="Recomb_XerC_XerD"/>
    <property type="match status" value="1"/>
</dbReference>
<dbReference type="GO" id="GO:0006313">
    <property type="term" value="P:DNA transposition"/>
    <property type="evidence" value="ECO:0007669"/>
    <property type="project" value="UniProtKB-UniRule"/>
</dbReference>
<dbReference type="STRING" id="1003.SAMN04488541_104516"/>
<dbReference type="PANTHER" id="PTHR30349">
    <property type="entry name" value="PHAGE INTEGRASE-RELATED"/>
    <property type="match status" value="1"/>
</dbReference>
<keyword evidence="2 9" id="KW-0963">Cytoplasm</keyword>
<feature type="domain" description="Tyr recombinase" evidence="10">
    <location>
        <begin position="116"/>
        <end position="299"/>
    </location>
</feature>
<dbReference type="GO" id="GO:0051301">
    <property type="term" value="P:cell division"/>
    <property type="evidence" value="ECO:0007669"/>
    <property type="project" value="UniProtKB-KW"/>
</dbReference>
<feature type="active site" evidence="9">
    <location>
        <position position="181"/>
    </location>
</feature>
<dbReference type="InterPro" id="IPR023009">
    <property type="entry name" value="Tyrosine_recombinase_XerC/XerD"/>
</dbReference>
<feature type="active site" description="O-(3'-phospho-DNA)-tyrosine intermediate" evidence="9">
    <location>
        <position position="286"/>
    </location>
</feature>
<dbReference type="GO" id="GO:0007059">
    <property type="term" value="P:chromosome segregation"/>
    <property type="evidence" value="ECO:0007669"/>
    <property type="project" value="UniProtKB-UniRule"/>
</dbReference>
<keyword evidence="7 9" id="KW-0233">DNA recombination</keyword>
<feature type="domain" description="Core-binding (CB)" evidence="11">
    <location>
        <begin position="1"/>
        <end position="95"/>
    </location>
</feature>
<name>A0A1I2JB73_9BACT</name>
<comment type="subunit">
    <text evidence="9">Forms a cyclic heterotetrameric complex composed of two molecules of XerC and two molecules of XerD.</text>
</comment>
<dbReference type="InterPro" id="IPR013762">
    <property type="entry name" value="Integrase-like_cat_sf"/>
</dbReference>
<feature type="active site" evidence="9">
    <location>
        <position position="251"/>
    </location>
</feature>
<dbReference type="OrthoDB" id="9801717at2"/>
<evidence type="ECO:0000256" key="8">
    <source>
        <dbReference type="ARBA" id="ARBA00023306"/>
    </source>
</evidence>
<dbReference type="GO" id="GO:0003677">
    <property type="term" value="F:DNA binding"/>
    <property type="evidence" value="ECO:0007669"/>
    <property type="project" value="UniProtKB-UniRule"/>
</dbReference>
<dbReference type="Gene3D" id="1.10.150.130">
    <property type="match status" value="1"/>
</dbReference>
<keyword evidence="13" id="KW-1185">Reference proteome</keyword>
<dbReference type="InterPro" id="IPR050090">
    <property type="entry name" value="Tyrosine_recombinase_XerCD"/>
</dbReference>
<evidence type="ECO:0000259" key="10">
    <source>
        <dbReference type="PROSITE" id="PS51898"/>
    </source>
</evidence>
<keyword evidence="8 9" id="KW-0131">Cell cycle</keyword>
<dbReference type="InterPro" id="IPR002104">
    <property type="entry name" value="Integrase_catalytic"/>
</dbReference>
<dbReference type="Pfam" id="PF02899">
    <property type="entry name" value="Phage_int_SAM_1"/>
    <property type="match status" value="1"/>
</dbReference>
<dbReference type="RefSeq" id="WP_091549058.1">
    <property type="nucleotide sequence ID" value="NZ_FONY01000045.1"/>
</dbReference>
<evidence type="ECO:0000256" key="3">
    <source>
        <dbReference type="ARBA" id="ARBA00022618"/>
    </source>
</evidence>
<dbReference type="EMBL" id="FONY01000045">
    <property type="protein sequence ID" value="SFF51328.1"/>
    <property type="molecule type" value="Genomic_DNA"/>
</dbReference>
<feature type="active site" evidence="9">
    <location>
        <position position="277"/>
    </location>
</feature>
<keyword evidence="6 9" id="KW-0238">DNA-binding</keyword>
<evidence type="ECO:0000256" key="7">
    <source>
        <dbReference type="ARBA" id="ARBA00023172"/>
    </source>
</evidence>
<feature type="active site" evidence="9">
    <location>
        <position position="254"/>
    </location>
</feature>
<dbReference type="GO" id="GO:0005737">
    <property type="term" value="C:cytoplasm"/>
    <property type="evidence" value="ECO:0007669"/>
    <property type="project" value="UniProtKB-SubCell"/>
</dbReference>
<evidence type="ECO:0000313" key="12">
    <source>
        <dbReference type="EMBL" id="SFF51328.1"/>
    </source>
</evidence>
<dbReference type="AlphaFoldDB" id="A0A1I2JB73"/>
<dbReference type="InterPro" id="IPR010998">
    <property type="entry name" value="Integrase_recombinase_N"/>
</dbReference>
<dbReference type="PROSITE" id="PS51898">
    <property type="entry name" value="TYR_RECOMBINASE"/>
    <property type="match status" value="1"/>
</dbReference>
<keyword evidence="4 9" id="KW-0159">Chromosome partition</keyword>
<dbReference type="SUPFAM" id="SSF56349">
    <property type="entry name" value="DNA breaking-rejoining enzymes"/>
    <property type="match status" value="1"/>
</dbReference>
<evidence type="ECO:0000256" key="6">
    <source>
        <dbReference type="ARBA" id="ARBA00023125"/>
    </source>
</evidence>
<keyword evidence="3 9" id="KW-0132">Cell division</keyword>
<dbReference type="GO" id="GO:0009037">
    <property type="term" value="F:tyrosine-based site-specific recombinase activity"/>
    <property type="evidence" value="ECO:0007669"/>
    <property type="project" value="UniProtKB-UniRule"/>
</dbReference>
<keyword evidence="5 9" id="KW-0229">DNA integration</keyword>
<gene>
    <name evidence="9" type="primary">xerC</name>
    <name evidence="12" type="ORF">SAMN04488541_104516</name>
</gene>
<evidence type="ECO:0000259" key="11">
    <source>
        <dbReference type="PROSITE" id="PS51900"/>
    </source>
</evidence>
<evidence type="ECO:0000256" key="5">
    <source>
        <dbReference type="ARBA" id="ARBA00022908"/>
    </source>
</evidence>
<comment type="function">
    <text evidence="9">Site-specific tyrosine recombinase, which acts by catalyzing the cutting and rejoining of the recombining DNA molecules. The XerC-XerD complex is essential to convert dimers of the bacterial chromosome into monomers to permit their segregation at cell division. It also contributes to the segregational stability of plasmids.</text>
</comment>
<dbReference type="Gene3D" id="1.10.443.10">
    <property type="entry name" value="Intergrase catalytic core"/>
    <property type="match status" value="1"/>
</dbReference>
<comment type="subcellular location">
    <subcellularLocation>
        <location evidence="1 9">Cytoplasm</location>
    </subcellularLocation>
</comment>
<protein>
    <recommendedName>
        <fullName evidence="9">Tyrosine recombinase XerC</fullName>
    </recommendedName>
</protein>
<comment type="similarity">
    <text evidence="9">Belongs to the 'phage' integrase family. XerC subfamily.</text>
</comment>
<accession>A0A1I2JB73</accession>